<dbReference type="EMBL" id="CAKOGL010000024">
    <property type="protein sequence ID" value="CAH2101903.1"/>
    <property type="molecule type" value="Genomic_DNA"/>
</dbReference>
<feature type="domain" description="FP protein C-terminal" evidence="1">
    <location>
        <begin position="62"/>
        <end position="114"/>
    </location>
</feature>
<reference evidence="2" key="1">
    <citation type="submission" date="2022-03" db="EMBL/GenBank/DDBJ databases">
        <authorList>
            <person name="Tunstrom K."/>
        </authorList>
    </citation>
    <scope>NUCLEOTIDE SEQUENCE</scope>
</reference>
<dbReference type="Pfam" id="PF25298">
    <property type="entry name" value="Baculo_FP_2nd"/>
    <property type="match status" value="1"/>
</dbReference>
<dbReference type="InterPro" id="IPR057251">
    <property type="entry name" value="FP_C"/>
</dbReference>
<proteinExistence type="predicted"/>
<gene>
    <name evidence="2" type="ORF">EEDITHA_LOCUS16613</name>
</gene>
<comment type="caution">
    <text evidence="2">The sequence shown here is derived from an EMBL/GenBank/DDBJ whole genome shotgun (WGS) entry which is preliminary data.</text>
</comment>
<keyword evidence="3" id="KW-1185">Reference proteome</keyword>
<evidence type="ECO:0000313" key="3">
    <source>
        <dbReference type="Proteomes" id="UP001153954"/>
    </source>
</evidence>
<evidence type="ECO:0000259" key="1">
    <source>
        <dbReference type="Pfam" id="PF25298"/>
    </source>
</evidence>
<sequence length="114" mass="13080">MKSNSSRPKSVVVQFASKRIRDEFLAASINFNRERSREEKLNSSHLGFNGEKPAIYIVDHLSPTNKTLHAAARSTAKEKGYKHVWVRNGRIFMQKTDGFSYIIIRDLDSLNNLK</sequence>
<organism evidence="2 3">
    <name type="scientific">Euphydryas editha</name>
    <name type="common">Edith's checkerspot</name>
    <dbReference type="NCBI Taxonomy" id="104508"/>
    <lineage>
        <taxon>Eukaryota</taxon>
        <taxon>Metazoa</taxon>
        <taxon>Ecdysozoa</taxon>
        <taxon>Arthropoda</taxon>
        <taxon>Hexapoda</taxon>
        <taxon>Insecta</taxon>
        <taxon>Pterygota</taxon>
        <taxon>Neoptera</taxon>
        <taxon>Endopterygota</taxon>
        <taxon>Lepidoptera</taxon>
        <taxon>Glossata</taxon>
        <taxon>Ditrysia</taxon>
        <taxon>Papilionoidea</taxon>
        <taxon>Nymphalidae</taxon>
        <taxon>Nymphalinae</taxon>
        <taxon>Euphydryas</taxon>
    </lineage>
</organism>
<dbReference type="Proteomes" id="UP001153954">
    <property type="component" value="Unassembled WGS sequence"/>
</dbReference>
<name>A0AAU9URU3_EUPED</name>
<protein>
    <recommendedName>
        <fullName evidence="1">FP protein C-terminal domain-containing protein</fullName>
    </recommendedName>
</protein>
<accession>A0AAU9URU3</accession>
<evidence type="ECO:0000313" key="2">
    <source>
        <dbReference type="EMBL" id="CAH2101903.1"/>
    </source>
</evidence>
<dbReference type="AlphaFoldDB" id="A0AAU9URU3"/>